<name>A0A914XDB6_9BILA</name>
<dbReference type="InterPro" id="IPR017853">
    <property type="entry name" value="GH"/>
</dbReference>
<feature type="domain" description="Glycoside hydrolase family 29 N-terminal" evidence="11">
    <location>
        <begin position="16"/>
        <end position="354"/>
    </location>
</feature>
<evidence type="ECO:0000259" key="11">
    <source>
        <dbReference type="Pfam" id="PF01120"/>
    </source>
</evidence>
<evidence type="ECO:0000256" key="9">
    <source>
        <dbReference type="ARBA" id="ARBA00081661"/>
    </source>
</evidence>
<keyword evidence="6" id="KW-0325">Glycoprotein</keyword>
<evidence type="ECO:0000313" key="14">
    <source>
        <dbReference type="WBParaSite" id="PSAMB.scaffold752size41940.g8511.t1"/>
    </source>
</evidence>
<organism evidence="13 14">
    <name type="scientific">Plectus sambesii</name>
    <dbReference type="NCBI Taxonomy" id="2011161"/>
    <lineage>
        <taxon>Eukaryota</taxon>
        <taxon>Metazoa</taxon>
        <taxon>Ecdysozoa</taxon>
        <taxon>Nematoda</taxon>
        <taxon>Chromadorea</taxon>
        <taxon>Plectida</taxon>
        <taxon>Plectina</taxon>
        <taxon>Plectoidea</taxon>
        <taxon>Plectidae</taxon>
        <taxon>Plectus</taxon>
    </lineage>
</organism>
<evidence type="ECO:0000256" key="1">
    <source>
        <dbReference type="ARBA" id="ARBA00004071"/>
    </source>
</evidence>
<dbReference type="GO" id="GO:0004560">
    <property type="term" value="F:alpha-L-fucosidase activity"/>
    <property type="evidence" value="ECO:0007669"/>
    <property type="project" value="UniProtKB-EC"/>
</dbReference>
<dbReference type="InterPro" id="IPR000933">
    <property type="entry name" value="Glyco_hydro_29"/>
</dbReference>
<feature type="domain" description="Alpha-L-fucosidase C-terminal" evidence="12">
    <location>
        <begin position="387"/>
        <end position="465"/>
    </location>
</feature>
<keyword evidence="7" id="KW-0326">Glycosidase</keyword>
<evidence type="ECO:0000256" key="10">
    <source>
        <dbReference type="SAM" id="SignalP"/>
    </source>
</evidence>
<keyword evidence="5" id="KW-0378">Hydrolase</keyword>
<dbReference type="FunFam" id="3.20.20.80:FF:000027">
    <property type="entry name" value="Alpha-L-fucosidase"/>
    <property type="match status" value="1"/>
</dbReference>
<dbReference type="SUPFAM" id="SSF51445">
    <property type="entry name" value="(Trans)glycosidases"/>
    <property type="match status" value="1"/>
</dbReference>
<evidence type="ECO:0000259" key="12">
    <source>
        <dbReference type="Pfam" id="PF16757"/>
    </source>
</evidence>
<comment type="similarity">
    <text evidence="2">Belongs to the glycosyl hydrolase 29 family.</text>
</comment>
<evidence type="ECO:0000256" key="3">
    <source>
        <dbReference type="ARBA" id="ARBA00012662"/>
    </source>
</evidence>
<dbReference type="Proteomes" id="UP000887566">
    <property type="component" value="Unplaced"/>
</dbReference>
<evidence type="ECO:0000256" key="7">
    <source>
        <dbReference type="ARBA" id="ARBA00023295"/>
    </source>
</evidence>
<comment type="function">
    <text evidence="1">Alpha-L-fucosidase is responsible for hydrolyzing the alpha-1,6-linked fucose joined to the reducing-end N-acetylglucosamine of the carbohydrate moieties of glycoproteins.</text>
</comment>
<evidence type="ECO:0000256" key="2">
    <source>
        <dbReference type="ARBA" id="ARBA00007951"/>
    </source>
</evidence>
<dbReference type="GO" id="GO:0016139">
    <property type="term" value="P:glycoside catabolic process"/>
    <property type="evidence" value="ECO:0007669"/>
    <property type="project" value="TreeGrafter"/>
</dbReference>
<dbReference type="PRINTS" id="PR00741">
    <property type="entry name" value="GLHYDRLASE29"/>
</dbReference>
<evidence type="ECO:0000313" key="13">
    <source>
        <dbReference type="Proteomes" id="UP000887566"/>
    </source>
</evidence>
<dbReference type="GO" id="GO:0006004">
    <property type="term" value="P:fucose metabolic process"/>
    <property type="evidence" value="ECO:0007669"/>
    <property type="project" value="InterPro"/>
</dbReference>
<feature type="signal peptide" evidence="10">
    <location>
        <begin position="1"/>
        <end position="21"/>
    </location>
</feature>
<evidence type="ECO:0000256" key="4">
    <source>
        <dbReference type="ARBA" id="ARBA00022729"/>
    </source>
</evidence>
<dbReference type="AlphaFoldDB" id="A0A914XDB6"/>
<keyword evidence="13" id="KW-1185">Reference proteome</keyword>
<reference evidence="14" key="1">
    <citation type="submission" date="2022-11" db="UniProtKB">
        <authorList>
            <consortium name="WormBaseParasite"/>
        </authorList>
    </citation>
    <scope>IDENTIFICATION</scope>
</reference>
<accession>A0A914XDB6</accession>
<dbReference type="WBParaSite" id="PSAMB.scaffold752size41940.g8511.t1">
    <property type="protein sequence ID" value="PSAMB.scaffold752size41940.g8511.t1"/>
    <property type="gene ID" value="PSAMB.scaffold752size41940.g8511"/>
</dbReference>
<dbReference type="Gene3D" id="3.20.20.80">
    <property type="entry name" value="Glycosidases"/>
    <property type="match status" value="1"/>
</dbReference>
<dbReference type="SMART" id="SM00812">
    <property type="entry name" value="Alpha_L_fucos"/>
    <property type="match status" value="1"/>
</dbReference>
<evidence type="ECO:0000256" key="8">
    <source>
        <dbReference type="ARBA" id="ARBA00074133"/>
    </source>
</evidence>
<dbReference type="EC" id="3.2.1.51" evidence="3"/>
<sequence length="505" mass="57825">MCCFGLILLISLASTLNSVCAYEPNWKSLDTRPLPTWYDEAKFGIFCHWGVFSVPAFKADWFWYFWKGPTPDPDILKFMEKNYKPGFSYGDFAPLFTAELFNPTTFAKIVKSSGAKYYVPTSKHCEGFTNWPSAYSWNWNAVDVGPHRDLIGELREAILGIGGVHFGFYFSQYEWFNRLYWTDKAANFSSQTYVNEVSYPQMVELVNNYKPDILWSDGDWEAADTYWNSERFLAWLFTDSPVAKNVVVNDRWGAGLTGKHGSFYSFSDHFDPGHIIPHKWENCMMLDKNNWMTSRTMTAADVHTLNELITQLARTISCNGNLLLNAGATHDGRIIPIFEERLSEVGAWLAVNGEAVYKTKPWIHQNDSNVWYTSKLRSTHNKNPYRVYNLQNEQNTIVYAFVLDWPKNGKLILPSIQVTSRTRAQMLGCKGALSVVSSQDGAVIDISQIGFTQLPSLTAWVIKLEYLATEVFDPVNDMIEKGWLTTDGFPLRYSTEHHRRSRSAN</sequence>
<proteinExistence type="inferred from homology"/>
<evidence type="ECO:0000256" key="5">
    <source>
        <dbReference type="ARBA" id="ARBA00022801"/>
    </source>
</evidence>
<dbReference type="InterPro" id="IPR031919">
    <property type="entry name" value="Fucosidase_C"/>
</dbReference>
<dbReference type="PANTHER" id="PTHR10030:SF37">
    <property type="entry name" value="ALPHA-L-FUCOSIDASE-RELATED"/>
    <property type="match status" value="1"/>
</dbReference>
<dbReference type="InterPro" id="IPR016286">
    <property type="entry name" value="FUC_metazoa-typ"/>
</dbReference>
<dbReference type="InterPro" id="IPR057739">
    <property type="entry name" value="Glyco_hydro_29_N"/>
</dbReference>
<feature type="chain" id="PRO_5037524969" description="Putative alpha-L-fucosidase" evidence="10">
    <location>
        <begin position="22"/>
        <end position="505"/>
    </location>
</feature>
<dbReference type="PANTHER" id="PTHR10030">
    <property type="entry name" value="ALPHA-L-FUCOSIDASE"/>
    <property type="match status" value="1"/>
</dbReference>
<evidence type="ECO:0000256" key="6">
    <source>
        <dbReference type="ARBA" id="ARBA00023180"/>
    </source>
</evidence>
<protein>
    <recommendedName>
        <fullName evidence="8">Putative alpha-L-fucosidase</fullName>
        <ecNumber evidence="3">3.2.1.51</ecNumber>
    </recommendedName>
    <alternativeName>
        <fullName evidence="9">Alpha-L-fucoside fucohydrolase</fullName>
    </alternativeName>
</protein>
<dbReference type="GO" id="GO:0005764">
    <property type="term" value="C:lysosome"/>
    <property type="evidence" value="ECO:0007669"/>
    <property type="project" value="TreeGrafter"/>
</dbReference>
<dbReference type="Pfam" id="PF16757">
    <property type="entry name" value="Fucosidase_C"/>
    <property type="match status" value="1"/>
</dbReference>
<dbReference type="InterPro" id="IPR013780">
    <property type="entry name" value="Glyco_hydro_b"/>
</dbReference>
<keyword evidence="4 10" id="KW-0732">Signal</keyword>
<dbReference type="Gene3D" id="2.60.40.1180">
    <property type="entry name" value="Golgi alpha-mannosidase II"/>
    <property type="match status" value="1"/>
</dbReference>
<dbReference type="Pfam" id="PF01120">
    <property type="entry name" value="Alpha_L_fucos"/>
    <property type="match status" value="1"/>
</dbReference>